<comment type="caution">
    <text evidence="4">The sequence shown here is derived from an EMBL/GenBank/DDBJ whole genome shotgun (WGS) entry which is preliminary data.</text>
</comment>
<dbReference type="InterPro" id="IPR013766">
    <property type="entry name" value="Thioredoxin_domain"/>
</dbReference>
<proteinExistence type="inferred from homology"/>
<gene>
    <name evidence="4" type="ORF">LCGC14_0511760</name>
</gene>
<keyword evidence="2" id="KW-0186">Copper</keyword>
<dbReference type="InterPro" id="IPR036249">
    <property type="entry name" value="Thioredoxin-like_sf"/>
</dbReference>
<dbReference type="EMBL" id="LAZR01000624">
    <property type="protein sequence ID" value="KKN62450.1"/>
    <property type="molecule type" value="Genomic_DNA"/>
</dbReference>
<dbReference type="InterPro" id="IPR003782">
    <property type="entry name" value="SCO1/SenC"/>
</dbReference>
<evidence type="ECO:0000313" key="4">
    <source>
        <dbReference type="EMBL" id="KKN62450.1"/>
    </source>
</evidence>
<accession>A0A0F9S115</accession>
<organism evidence="4">
    <name type="scientific">marine sediment metagenome</name>
    <dbReference type="NCBI Taxonomy" id="412755"/>
    <lineage>
        <taxon>unclassified sequences</taxon>
        <taxon>metagenomes</taxon>
        <taxon>ecological metagenomes</taxon>
    </lineage>
</organism>
<dbReference type="CDD" id="cd02968">
    <property type="entry name" value="SCO"/>
    <property type="match status" value="1"/>
</dbReference>
<reference evidence="4" key="1">
    <citation type="journal article" date="2015" name="Nature">
        <title>Complex archaea that bridge the gap between prokaryotes and eukaryotes.</title>
        <authorList>
            <person name="Spang A."/>
            <person name="Saw J.H."/>
            <person name="Jorgensen S.L."/>
            <person name="Zaremba-Niedzwiedzka K."/>
            <person name="Martijn J."/>
            <person name="Lind A.E."/>
            <person name="van Eijk R."/>
            <person name="Schleper C."/>
            <person name="Guy L."/>
            <person name="Ettema T.J."/>
        </authorList>
    </citation>
    <scope>NUCLEOTIDE SEQUENCE</scope>
</reference>
<sequence>MKKVRIVLWSAVVVAAAVSATLWMTERNQGPVAARVDPEAESFTADFELTDHTGMVQTDEDFRGRWMLVFFGFANCPDVCPMGLATIAQVMDELGTQGSAVQPLFITVDPERDTPSALANYVPQFGQGILGLSGPPDQIERTAETFKIYYQKIEEASAPDGYTMGHTSSFLLFDPEGEFVRIYEYDEEPRLIVTDLRERIGA</sequence>
<feature type="domain" description="Thioredoxin" evidence="3">
    <location>
        <begin position="38"/>
        <end position="202"/>
    </location>
</feature>
<name>A0A0F9S115_9ZZZZ</name>
<dbReference type="AlphaFoldDB" id="A0A0F9S115"/>
<dbReference type="Pfam" id="PF02630">
    <property type="entry name" value="SCO1-SenC"/>
    <property type="match status" value="1"/>
</dbReference>
<comment type="similarity">
    <text evidence="1">Belongs to the SCO1/2 family.</text>
</comment>
<dbReference type="PROSITE" id="PS51352">
    <property type="entry name" value="THIOREDOXIN_2"/>
    <property type="match status" value="1"/>
</dbReference>
<dbReference type="FunFam" id="3.40.30.10:FF:000013">
    <property type="entry name" value="Blast:Protein SCO1 homolog, mitochondrial"/>
    <property type="match status" value="1"/>
</dbReference>
<evidence type="ECO:0000256" key="2">
    <source>
        <dbReference type="ARBA" id="ARBA00023008"/>
    </source>
</evidence>
<protein>
    <recommendedName>
        <fullName evidence="3">Thioredoxin domain-containing protein</fullName>
    </recommendedName>
</protein>
<evidence type="ECO:0000256" key="1">
    <source>
        <dbReference type="ARBA" id="ARBA00010996"/>
    </source>
</evidence>
<dbReference type="Gene3D" id="3.40.30.10">
    <property type="entry name" value="Glutaredoxin"/>
    <property type="match status" value="1"/>
</dbReference>
<evidence type="ECO:0000259" key="3">
    <source>
        <dbReference type="PROSITE" id="PS51352"/>
    </source>
</evidence>
<dbReference type="PANTHER" id="PTHR12151:SF25">
    <property type="entry name" value="LINALOOL DEHYDRATASE_ISOMERASE DOMAIN-CONTAINING PROTEIN"/>
    <property type="match status" value="1"/>
</dbReference>
<dbReference type="SUPFAM" id="SSF52833">
    <property type="entry name" value="Thioredoxin-like"/>
    <property type="match status" value="1"/>
</dbReference>
<dbReference type="PANTHER" id="PTHR12151">
    <property type="entry name" value="ELECTRON TRANSPORT PROTIN SCO1/SENC FAMILY MEMBER"/>
    <property type="match status" value="1"/>
</dbReference>